<sequence>MIAADDGTRDLLPPSEADPTEIIGTETMFAGSFALAIGASLSTIPSAAMLPAADLPPPGEADPTEIIGTETMSADSLSLAREVPHSPISSETMLPAADPPPNEQEGFPLEQDSHGPALVLINGLAASIDASTACAGEGAGGHDHREDGPDKQPLPESEENRSGASHCPTSPDDIFGELNVAHSINVTQVAIVDQEASVMVSGYVGEVVARLHINQELMMDQDVDISFVVDGDGHFALLLDQDMRIDQDVEIDLDIFDVDGILYVDLFLHDSIEIEQDTTVDIRISDGSPCGTVEVNQDLEFDQDVDIDIDIEDELEERYIVKVTVESLQAVDAAQDAAVAIRYLNGEIDMDVDAMQTAAVEQQTVVQADFSLA</sequence>
<dbReference type="EMBL" id="AHAM01000245">
    <property type="protein sequence ID" value="EHK53941.1"/>
    <property type="molecule type" value="Genomic_DNA"/>
</dbReference>
<protein>
    <submittedName>
        <fullName evidence="2">Uncharacterized protein</fullName>
    </submittedName>
</protein>
<feature type="region of interest" description="Disordered" evidence="1">
    <location>
        <begin position="135"/>
        <end position="172"/>
    </location>
</feature>
<feature type="region of interest" description="Disordered" evidence="1">
    <location>
        <begin position="75"/>
        <end position="111"/>
    </location>
</feature>
<dbReference type="OrthoDB" id="8117185at2"/>
<organism evidence="2 3">
    <name type="scientific">Mesorhizobium alhagi CCNWXJ12-2</name>
    <dbReference type="NCBI Taxonomy" id="1107882"/>
    <lineage>
        <taxon>Bacteria</taxon>
        <taxon>Pseudomonadati</taxon>
        <taxon>Pseudomonadota</taxon>
        <taxon>Alphaproteobacteria</taxon>
        <taxon>Hyphomicrobiales</taxon>
        <taxon>Phyllobacteriaceae</taxon>
        <taxon>Allomesorhizobium</taxon>
    </lineage>
</organism>
<name>H0HZA9_9HYPH</name>
<reference evidence="2 3" key="1">
    <citation type="journal article" date="2012" name="J. Bacteriol.">
        <title>Draft Genome Sequence of Mesorhizobium alhagi CCNWXJ12-2T, a Novel Salt-Resistant Species Isolated from the Desert of Northwestern China.</title>
        <authorList>
            <person name="Zhou M."/>
            <person name="Chen W."/>
            <person name="Chen H."/>
            <person name="Wei G."/>
        </authorList>
    </citation>
    <scope>NUCLEOTIDE SEQUENCE [LARGE SCALE GENOMIC DNA]</scope>
    <source>
        <strain evidence="2 3">CCNWXJ12-2</strain>
    </source>
</reference>
<keyword evidence="3" id="KW-1185">Reference proteome</keyword>
<dbReference type="PATRIC" id="fig|1107882.3.peg.5362"/>
<feature type="compositionally biased region" description="Basic and acidic residues" evidence="1">
    <location>
        <begin position="140"/>
        <end position="150"/>
    </location>
</feature>
<evidence type="ECO:0000313" key="3">
    <source>
        <dbReference type="Proteomes" id="UP000003250"/>
    </source>
</evidence>
<dbReference type="AlphaFoldDB" id="H0HZA9"/>
<dbReference type="RefSeq" id="WP_008839116.1">
    <property type="nucleotide sequence ID" value="NZ_AHAM01000245.1"/>
</dbReference>
<evidence type="ECO:0000313" key="2">
    <source>
        <dbReference type="EMBL" id="EHK53941.1"/>
    </source>
</evidence>
<dbReference type="Proteomes" id="UP000003250">
    <property type="component" value="Unassembled WGS sequence"/>
</dbReference>
<accession>H0HZA9</accession>
<gene>
    <name evidence="2" type="ORF">MAXJ12_27728</name>
</gene>
<evidence type="ECO:0000256" key="1">
    <source>
        <dbReference type="SAM" id="MobiDB-lite"/>
    </source>
</evidence>
<proteinExistence type="predicted"/>